<dbReference type="CDD" id="cd07698">
    <property type="entry name" value="IgC1_MHC_I_alpha3"/>
    <property type="match status" value="1"/>
</dbReference>
<feature type="signal peptide" evidence="2">
    <location>
        <begin position="1"/>
        <end position="19"/>
    </location>
</feature>
<dbReference type="FunFam" id="2.60.40.10:FF:000943">
    <property type="entry name" value="Classical MHC class I molecule, alpha-chain"/>
    <property type="match status" value="1"/>
</dbReference>
<dbReference type="SUPFAM" id="SSF48726">
    <property type="entry name" value="Immunoglobulin"/>
    <property type="match status" value="1"/>
</dbReference>
<dbReference type="STRING" id="43700.ENSMALP00000002731"/>
<organism evidence="4 5">
    <name type="scientific">Monopterus albus</name>
    <name type="common">Swamp eel</name>
    <dbReference type="NCBI Taxonomy" id="43700"/>
    <lineage>
        <taxon>Eukaryota</taxon>
        <taxon>Metazoa</taxon>
        <taxon>Chordata</taxon>
        <taxon>Craniata</taxon>
        <taxon>Vertebrata</taxon>
        <taxon>Euteleostomi</taxon>
        <taxon>Actinopterygii</taxon>
        <taxon>Neopterygii</taxon>
        <taxon>Teleostei</taxon>
        <taxon>Neoteleostei</taxon>
        <taxon>Acanthomorphata</taxon>
        <taxon>Anabantaria</taxon>
        <taxon>Synbranchiformes</taxon>
        <taxon>Synbranchidae</taxon>
        <taxon>Monopterus</taxon>
    </lineage>
</organism>
<dbReference type="Ensembl" id="ENSMALT00000002810.1">
    <property type="protein sequence ID" value="ENSMALP00000002731.1"/>
    <property type="gene ID" value="ENSMALG00000001996.1"/>
</dbReference>
<feature type="chain" id="PRO_5018606709" description="Ig-like domain-containing protein" evidence="2">
    <location>
        <begin position="20"/>
        <end position="348"/>
    </location>
</feature>
<dbReference type="GO" id="GO:0005615">
    <property type="term" value="C:extracellular space"/>
    <property type="evidence" value="ECO:0007669"/>
    <property type="project" value="TreeGrafter"/>
</dbReference>
<dbReference type="SUPFAM" id="SSF54452">
    <property type="entry name" value="MHC antigen-recognition domain"/>
    <property type="match status" value="1"/>
</dbReference>
<dbReference type="GO" id="GO:0006955">
    <property type="term" value="P:immune response"/>
    <property type="evidence" value="ECO:0007669"/>
    <property type="project" value="TreeGrafter"/>
</dbReference>
<protein>
    <recommendedName>
        <fullName evidence="3">Ig-like domain-containing protein</fullName>
    </recommendedName>
</protein>
<keyword evidence="5" id="KW-1185">Reference proteome</keyword>
<dbReference type="PANTHER" id="PTHR16675:SF237">
    <property type="entry name" value="MHC CLASS I ANTIGEN TRANSCRIPT VARIANT 1-RELATED"/>
    <property type="match status" value="1"/>
</dbReference>
<dbReference type="PANTHER" id="PTHR16675">
    <property type="entry name" value="MHC CLASS I-RELATED"/>
    <property type="match status" value="1"/>
</dbReference>
<dbReference type="Gene3D" id="2.60.40.10">
    <property type="entry name" value="Immunoglobulins"/>
    <property type="match status" value="1"/>
</dbReference>
<dbReference type="InterPro" id="IPR037055">
    <property type="entry name" value="MHC_I-like_Ag-recog_sf"/>
</dbReference>
<dbReference type="Proteomes" id="UP000261600">
    <property type="component" value="Unplaced"/>
</dbReference>
<dbReference type="PROSITE" id="PS50835">
    <property type="entry name" value="IG_LIKE"/>
    <property type="match status" value="1"/>
</dbReference>
<dbReference type="InterPro" id="IPR036179">
    <property type="entry name" value="Ig-like_dom_sf"/>
</dbReference>
<evidence type="ECO:0000256" key="2">
    <source>
        <dbReference type="SAM" id="SignalP"/>
    </source>
</evidence>
<dbReference type="InterPro" id="IPR011161">
    <property type="entry name" value="MHC_I-like_Ag-recog"/>
</dbReference>
<evidence type="ECO:0000256" key="1">
    <source>
        <dbReference type="ARBA" id="ARBA00023180"/>
    </source>
</evidence>
<evidence type="ECO:0000259" key="3">
    <source>
        <dbReference type="PROSITE" id="PS50835"/>
    </source>
</evidence>
<dbReference type="InterPro" id="IPR003597">
    <property type="entry name" value="Ig_C1-set"/>
</dbReference>
<dbReference type="InterPro" id="IPR007110">
    <property type="entry name" value="Ig-like_dom"/>
</dbReference>
<dbReference type="AlphaFoldDB" id="A0A3Q3IQE1"/>
<name>A0A3Q3IQE1_MONAL</name>
<evidence type="ECO:0000313" key="5">
    <source>
        <dbReference type="Proteomes" id="UP000261600"/>
    </source>
</evidence>
<keyword evidence="2" id="KW-0732">Signal</keyword>
<dbReference type="Pfam" id="PF07654">
    <property type="entry name" value="C1-set"/>
    <property type="match status" value="1"/>
</dbReference>
<dbReference type="GO" id="GO:0009897">
    <property type="term" value="C:external side of plasma membrane"/>
    <property type="evidence" value="ECO:0007669"/>
    <property type="project" value="TreeGrafter"/>
</dbReference>
<dbReference type="SMART" id="SM00407">
    <property type="entry name" value="IGc1"/>
    <property type="match status" value="1"/>
</dbReference>
<dbReference type="InterPro" id="IPR013783">
    <property type="entry name" value="Ig-like_fold"/>
</dbReference>
<keyword evidence="1" id="KW-0325">Glycoprotein</keyword>
<reference evidence="4" key="2">
    <citation type="submission" date="2025-09" db="UniProtKB">
        <authorList>
            <consortium name="Ensembl"/>
        </authorList>
    </citation>
    <scope>IDENTIFICATION</scope>
</reference>
<dbReference type="InterPro" id="IPR011162">
    <property type="entry name" value="MHC_I/II-like_Ag-recog"/>
</dbReference>
<evidence type="ECO:0000313" key="4">
    <source>
        <dbReference type="Ensembl" id="ENSMALP00000002731.1"/>
    </source>
</evidence>
<feature type="domain" description="Ig-like" evidence="3">
    <location>
        <begin position="199"/>
        <end position="287"/>
    </location>
</feature>
<dbReference type="Gene3D" id="3.30.500.10">
    <property type="entry name" value="MHC class I-like antigen recognition-like"/>
    <property type="match status" value="1"/>
</dbReference>
<reference evidence="4" key="1">
    <citation type="submission" date="2025-08" db="UniProtKB">
        <authorList>
            <consortium name="Ensembl"/>
        </authorList>
    </citation>
    <scope>IDENTIFICATION</scope>
</reference>
<proteinExistence type="predicted"/>
<dbReference type="Pfam" id="PF00129">
    <property type="entry name" value="MHC_I"/>
    <property type="match status" value="1"/>
</dbReference>
<dbReference type="InterPro" id="IPR050208">
    <property type="entry name" value="MHC_class-I_related"/>
</dbReference>
<sequence>MKTLIFLALLGTSLHTATAVKHSLTYFLTASSGIPNFPEFVGVAVVDDIVIGYCDGNTIKPRQDWVTKLSHDDPQHFHESTQQCSEILPNIYKSKLDILKQRFNQSGDVHVLQRMVGCEWDEETGEISGFNQYEDFLAFDPKTQIWITSKYQAVITKLKWEADKNRIKLYKMYLTGIYPIWLKMYVDYGKSSLLRTVLPSVSLLQKTPSSPVSCPATGFYPNRVDMFWRKDGEELHEDVDHGEILPNNDGTFQMSVDLDISSVKPEDWSRYDCVFQLSGVKEDNIVTKLDKAVIRTNWGKTGIRGGEIQSVSSCLCSGDSRGRRVYVSSVWPILVKVICCERYMSGTH</sequence>
<accession>A0A3Q3IQE1</accession>